<dbReference type="PANTHER" id="PTHR10961:SF7">
    <property type="entry name" value="FAD DEPENDENT OXIDOREDUCTASE DOMAIN-CONTAINING PROTEIN"/>
    <property type="match status" value="1"/>
</dbReference>
<dbReference type="AlphaFoldDB" id="A0A6N0JET6"/>
<protein>
    <submittedName>
        <fullName evidence="7">N-methyl-L-tryptophan oxidase</fullName>
        <ecNumber evidence="7">1.5.3.2</ecNumber>
    </submittedName>
</protein>
<evidence type="ECO:0000256" key="1">
    <source>
        <dbReference type="ARBA" id="ARBA00001974"/>
    </source>
</evidence>
<proteinExistence type="predicted"/>
<dbReference type="Proteomes" id="UP000509782">
    <property type="component" value="Chromosome"/>
</dbReference>
<dbReference type="Gene3D" id="3.50.50.60">
    <property type="entry name" value="FAD/NAD(P)-binding domain"/>
    <property type="match status" value="1"/>
</dbReference>
<keyword evidence="5" id="KW-0812">Transmembrane</keyword>
<dbReference type="InterPro" id="IPR045170">
    <property type="entry name" value="MTOX"/>
</dbReference>
<dbReference type="EC" id="1.5.3.2" evidence="7"/>
<keyword evidence="5" id="KW-1133">Transmembrane helix</keyword>
<evidence type="ECO:0000256" key="3">
    <source>
        <dbReference type="ARBA" id="ARBA00022827"/>
    </source>
</evidence>
<sequence length="382" mass="39917">MSAQPASSLNVAVVGAGVMGAMAAWRLARRGVPVTLFERHAPAHDRGAAGGDTRIFRVACKEGAAHVPLIRAGLPLWAELEAASNRKLLTRTGVASIGLPGHDSMRATLATARELGLPLEVLDGATAAARYPQFRVAPDECLYLDPDGGVIRADHTVLAAVAQAESLGARLRAGTAVRALEPDAGGVTLRTDHGPERYTHVVAAPGGWGHRLAALSALPLTPRRIALSWFAAPDMTPFAGDRALVMMRVFPDGYFNCFPSADGATLKGSCNAGGWPAVDDPDALPRDLPEAELARLRAAAAQSLRGIYPDPVRVGIYMDAFTPDGEGLLGPLDPAGRLIVACGFSGHGFKFAPAIGEAAARLVLDGRAGLPVAHLDPTRYLH</sequence>
<dbReference type="PANTHER" id="PTHR10961">
    <property type="entry name" value="PEROXISOMAL SARCOSINE OXIDASE"/>
    <property type="match status" value="1"/>
</dbReference>
<dbReference type="GO" id="GO:0008115">
    <property type="term" value="F:sarcosine oxidase activity"/>
    <property type="evidence" value="ECO:0007669"/>
    <property type="project" value="TreeGrafter"/>
</dbReference>
<dbReference type="GO" id="GO:0050131">
    <property type="term" value="F:N-methyl-L-amino-acid oxidase activity"/>
    <property type="evidence" value="ECO:0007669"/>
    <property type="project" value="UniProtKB-EC"/>
</dbReference>
<keyword evidence="5" id="KW-0472">Membrane</keyword>
<evidence type="ECO:0000313" key="7">
    <source>
        <dbReference type="EMBL" id="QKQ45535.1"/>
    </source>
</evidence>
<organism evidence="7 8">
    <name type="scientific">Achromobacter denitrificans</name>
    <name type="common">Alcaligenes denitrificans</name>
    <dbReference type="NCBI Taxonomy" id="32002"/>
    <lineage>
        <taxon>Bacteria</taxon>
        <taxon>Pseudomonadati</taxon>
        <taxon>Pseudomonadota</taxon>
        <taxon>Betaproteobacteria</taxon>
        <taxon>Burkholderiales</taxon>
        <taxon>Alcaligenaceae</taxon>
        <taxon>Achromobacter</taxon>
    </lineage>
</organism>
<keyword evidence="4 7" id="KW-0560">Oxidoreductase</keyword>
<dbReference type="GO" id="GO:0050660">
    <property type="term" value="F:flavin adenine dinucleotide binding"/>
    <property type="evidence" value="ECO:0007669"/>
    <property type="project" value="InterPro"/>
</dbReference>
<accession>A0A6N0JET6</accession>
<reference evidence="7 8" key="1">
    <citation type="submission" date="2020-05" db="EMBL/GenBank/DDBJ databases">
        <title>FDA dAtabase for Regulatory Grade micrObial Sequences (FDA-ARGOS): Supporting development and validation of Infectious Disease Dx tests.</title>
        <authorList>
            <person name="Sproer C."/>
            <person name="Gronow S."/>
            <person name="Severitt S."/>
            <person name="Schroder I."/>
            <person name="Tallon L."/>
            <person name="Sadzewicz L."/>
            <person name="Zhao X."/>
            <person name="Vavikolanu K."/>
            <person name="Mehta A."/>
            <person name="Aluvathingal J."/>
            <person name="Nadendla S."/>
            <person name="Myers T."/>
            <person name="Yan Y."/>
            <person name="Sichtig H."/>
        </authorList>
    </citation>
    <scope>NUCLEOTIDE SEQUENCE [LARGE SCALE GENOMIC DNA]</scope>
    <source>
        <strain evidence="7 8">FDAARGOS_787</strain>
    </source>
</reference>
<dbReference type="RefSeq" id="WP_088146445.1">
    <property type="nucleotide sequence ID" value="NZ_CP036344.1"/>
</dbReference>
<evidence type="ECO:0000256" key="2">
    <source>
        <dbReference type="ARBA" id="ARBA00022630"/>
    </source>
</evidence>
<dbReference type="NCBIfam" id="NF008425">
    <property type="entry name" value="PRK11259.1"/>
    <property type="match status" value="1"/>
</dbReference>
<name>A0A6N0JET6_ACHDE</name>
<evidence type="ECO:0000313" key="8">
    <source>
        <dbReference type="Proteomes" id="UP000509782"/>
    </source>
</evidence>
<gene>
    <name evidence="7" type="primary">solA</name>
    <name evidence="7" type="ORF">FOC81_01935</name>
</gene>
<dbReference type="Gene3D" id="3.30.9.10">
    <property type="entry name" value="D-Amino Acid Oxidase, subunit A, domain 2"/>
    <property type="match status" value="1"/>
</dbReference>
<comment type="cofactor">
    <cofactor evidence="1">
        <name>FAD</name>
        <dbReference type="ChEBI" id="CHEBI:57692"/>
    </cofactor>
</comment>
<feature type="domain" description="FAD dependent oxidoreductase" evidence="6">
    <location>
        <begin position="11"/>
        <end position="362"/>
    </location>
</feature>
<evidence type="ECO:0000259" key="6">
    <source>
        <dbReference type="Pfam" id="PF01266"/>
    </source>
</evidence>
<evidence type="ECO:0000256" key="4">
    <source>
        <dbReference type="ARBA" id="ARBA00023002"/>
    </source>
</evidence>
<feature type="transmembrane region" description="Helical" evidence="5">
    <location>
        <begin position="6"/>
        <end position="25"/>
    </location>
</feature>
<dbReference type="InterPro" id="IPR036188">
    <property type="entry name" value="FAD/NAD-bd_sf"/>
</dbReference>
<dbReference type="InterPro" id="IPR006076">
    <property type="entry name" value="FAD-dep_OxRdtase"/>
</dbReference>
<keyword evidence="2" id="KW-0285">Flavoprotein</keyword>
<evidence type="ECO:0000256" key="5">
    <source>
        <dbReference type="SAM" id="Phobius"/>
    </source>
</evidence>
<dbReference type="EMBL" id="CP054569">
    <property type="protein sequence ID" value="QKQ45535.1"/>
    <property type="molecule type" value="Genomic_DNA"/>
</dbReference>
<keyword evidence="3" id="KW-0274">FAD</keyword>
<dbReference type="SUPFAM" id="SSF51905">
    <property type="entry name" value="FAD/NAD(P)-binding domain"/>
    <property type="match status" value="1"/>
</dbReference>
<dbReference type="Pfam" id="PF01266">
    <property type="entry name" value="DAO"/>
    <property type="match status" value="1"/>
</dbReference>